<feature type="domain" description="Cell wall hydrolase SleB" evidence="1">
    <location>
        <begin position="21"/>
        <end position="131"/>
    </location>
</feature>
<comment type="caution">
    <text evidence="2">The sequence shown here is derived from an EMBL/GenBank/DDBJ whole genome shotgun (WGS) entry which is preliminary data.</text>
</comment>
<dbReference type="InterPro" id="IPR042047">
    <property type="entry name" value="SleB_dom1"/>
</dbReference>
<protein>
    <recommendedName>
        <fullName evidence="1">Cell wall hydrolase SleB domain-containing protein</fullName>
    </recommendedName>
</protein>
<evidence type="ECO:0000259" key="1">
    <source>
        <dbReference type="Pfam" id="PF07486"/>
    </source>
</evidence>
<reference evidence="3" key="1">
    <citation type="journal article" date="2019" name="Int. J. Syst. Evol. Microbiol.">
        <title>The Global Catalogue of Microorganisms (GCM) 10K type strain sequencing project: providing services to taxonomists for standard genome sequencing and annotation.</title>
        <authorList>
            <consortium name="The Broad Institute Genomics Platform"/>
            <consortium name="The Broad Institute Genome Sequencing Center for Infectious Disease"/>
            <person name="Wu L."/>
            <person name="Ma J."/>
        </authorList>
    </citation>
    <scope>NUCLEOTIDE SEQUENCE [LARGE SCALE GENOMIC DNA]</scope>
    <source>
        <strain evidence="3">JCM 15089</strain>
    </source>
</reference>
<name>A0ABP3NYL5_9PROT</name>
<dbReference type="Proteomes" id="UP001499951">
    <property type="component" value="Unassembled WGS sequence"/>
</dbReference>
<gene>
    <name evidence="2" type="ORF">GCM10008942_00930</name>
</gene>
<accession>A0ABP3NYL5</accession>
<evidence type="ECO:0000313" key="3">
    <source>
        <dbReference type="Proteomes" id="UP001499951"/>
    </source>
</evidence>
<evidence type="ECO:0000313" key="2">
    <source>
        <dbReference type="EMBL" id="GAA0556272.1"/>
    </source>
</evidence>
<dbReference type="Pfam" id="PF07486">
    <property type="entry name" value="Hydrolase_2"/>
    <property type="match status" value="1"/>
</dbReference>
<proteinExistence type="predicted"/>
<sequence>MKKLLKEHRCLSDALYFEARGEGERGQKAIAEVIFTRLQKGKYGHSICAVVYEGAGQPNCQFSFTCNGALHKTKQYGPWMKAQQLAARILTGEEPLKGATGGAINFHAASVDPDWAGELARTTQIGNHVFYKKPGIKREM</sequence>
<keyword evidence="3" id="KW-1185">Reference proteome</keyword>
<dbReference type="InterPro" id="IPR011105">
    <property type="entry name" value="Cell_wall_hydrolase_SleB"/>
</dbReference>
<organism evidence="2 3">
    <name type="scientific">Rhizomicrobium electricum</name>
    <dbReference type="NCBI Taxonomy" id="480070"/>
    <lineage>
        <taxon>Bacteria</taxon>
        <taxon>Pseudomonadati</taxon>
        <taxon>Pseudomonadota</taxon>
        <taxon>Alphaproteobacteria</taxon>
        <taxon>Micropepsales</taxon>
        <taxon>Micropepsaceae</taxon>
        <taxon>Rhizomicrobium</taxon>
    </lineage>
</organism>
<dbReference type="Gene3D" id="1.10.10.2520">
    <property type="entry name" value="Cell wall hydrolase SleB, domain 1"/>
    <property type="match status" value="1"/>
</dbReference>
<dbReference type="EMBL" id="BAAADD010000001">
    <property type="protein sequence ID" value="GAA0556272.1"/>
    <property type="molecule type" value="Genomic_DNA"/>
</dbReference>